<keyword evidence="1" id="KW-0732">Signal</keyword>
<evidence type="ECO:0000313" key="3">
    <source>
        <dbReference type="Proteomes" id="UP000750711"/>
    </source>
</evidence>
<gene>
    <name evidence="2" type="ORF">GP486_003713</name>
</gene>
<dbReference type="AlphaFoldDB" id="A0A9P8RQS8"/>
<reference evidence="2" key="1">
    <citation type="submission" date="2021-03" db="EMBL/GenBank/DDBJ databases">
        <title>Comparative genomics and phylogenomic investigation of the class Geoglossomycetes provide insights into ecological specialization and systematics.</title>
        <authorList>
            <person name="Melie T."/>
            <person name="Pirro S."/>
            <person name="Miller A.N."/>
            <person name="Quandt A."/>
        </authorList>
    </citation>
    <scope>NUCLEOTIDE SEQUENCE</scope>
    <source>
        <strain evidence="2">CAQ_001_2017</strain>
    </source>
</reference>
<protein>
    <submittedName>
        <fullName evidence="2">Uncharacterized protein</fullName>
    </submittedName>
</protein>
<organism evidence="2 3">
    <name type="scientific">Trichoglossum hirsutum</name>
    <dbReference type="NCBI Taxonomy" id="265104"/>
    <lineage>
        <taxon>Eukaryota</taxon>
        <taxon>Fungi</taxon>
        <taxon>Dikarya</taxon>
        <taxon>Ascomycota</taxon>
        <taxon>Pezizomycotina</taxon>
        <taxon>Geoglossomycetes</taxon>
        <taxon>Geoglossales</taxon>
        <taxon>Geoglossaceae</taxon>
        <taxon>Trichoglossum</taxon>
    </lineage>
</organism>
<dbReference type="Proteomes" id="UP000750711">
    <property type="component" value="Unassembled WGS sequence"/>
</dbReference>
<sequence>MLANLKPTALLGLFFLATANALPGGGFDHGQQEAHEVCTTQHITTTIPAVTTVYVTSVSSTVKASVQTIYNTSYTTLVNAVPTTCYETTTSDITSCYTPAPAPAPTHKGW</sequence>
<comment type="caution">
    <text evidence="2">The sequence shown here is derived from an EMBL/GenBank/DDBJ whole genome shotgun (WGS) entry which is preliminary data.</text>
</comment>
<feature type="chain" id="PRO_5040151919" evidence="1">
    <location>
        <begin position="22"/>
        <end position="110"/>
    </location>
</feature>
<evidence type="ECO:0000313" key="2">
    <source>
        <dbReference type="EMBL" id="KAH0559771.1"/>
    </source>
</evidence>
<proteinExistence type="predicted"/>
<accession>A0A9P8RQS8</accession>
<keyword evidence="3" id="KW-1185">Reference proteome</keyword>
<name>A0A9P8RQS8_9PEZI</name>
<dbReference type="EMBL" id="JAGHQM010000525">
    <property type="protein sequence ID" value="KAH0559771.1"/>
    <property type="molecule type" value="Genomic_DNA"/>
</dbReference>
<feature type="signal peptide" evidence="1">
    <location>
        <begin position="1"/>
        <end position="21"/>
    </location>
</feature>
<evidence type="ECO:0000256" key="1">
    <source>
        <dbReference type="SAM" id="SignalP"/>
    </source>
</evidence>